<dbReference type="PANTHER" id="PTHR23426">
    <property type="entry name" value="FERREDOXIN/ADRENODOXIN"/>
    <property type="match status" value="1"/>
</dbReference>
<dbReference type="InterPro" id="IPR036010">
    <property type="entry name" value="2Fe-2S_ferredoxin-like_sf"/>
</dbReference>
<dbReference type="InterPro" id="IPR001041">
    <property type="entry name" value="2Fe-2S_ferredoxin-type"/>
</dbReference>
<keyword evidence="4" id="KW-0408">Iron</keyword>
<feature type="domain" description="2Fe-2S ferredoxin-type" evidence="7">
    <location>
        <begin position="90"/>
        <end position="138"/>
    </location>
</feature>
<sequence>MMVARITFRPPELTKKHHNPLISVTKRIATCICCTTTTKPEIEVEFIGSKADENGNYPMDKTKAVSGEKLLRNIMSENKIELYAAYGKVMNCGGGGSCGTCIVEIIQGKEVLNERTNTELRYLKKKPESWRLACQTIVGNKENSGKVVVQRFPQWKK</sequence>
<reference evidence="8" key="1">
    <citation type="journal article" date="2014" name="Nat. Genet.">
        <title>The genome of the stress-tolerant wild tomato species Solanum pennellii.</title>
        <authorList>
            <person name="Bolger A."/>
            <person name="Scossa F."/>
            <person name="Bolger M.E."/>
            <person name="Lanz C."/>
            <person name="Maumus F."/>
            <person name="Tohge T."/>
            <person name="Quesneville H."/>
            <person name="Alseekh S."/>
            <person name="Sorensen I."/>
            <person name="Lichtenstein G."/>
            <person name="Fich E.A."/>
            <person name="Conte M."/>
            <person name="Keller H."/>
            <person name="Schneeberger K."/>
            <person name="Schwacke R."/>
            <person name="Ofner I."/>
            <person name="Vrebalov J."/>
            <person name="Xu Y."/>
            <person name="Osorio S."/>
            <person name="Aflitos S.A."/>
            <person name="Schijlen E."/>
            <person name="Jimenez-Gomez J.M."/>
            <person name="Ryngajllo M."/>
            <person name="Kimura S."/>
            <person name="Kumar R."/>
            <person name="Koenig D."/>
            <person name="Headland L.R."/>
            <person name="Maloof J.N."/>
            <person name="Sinha N."/>
            <person name="van Ham R.C."/>
            <person name="Lankhorst R.K."/>
            <person name="Mao L."/>
            <person name="Vogel A."/>
            <person name="Arsova B."/>
            <person name="Panstruga R."/>
            <person name="Fei Z."/>
            <person name="Rose J.K."/>
            <person name="Zamir D."/>
            <person name="Carrari F."/>
            <person name="Giovannoni J.J."/>
            <person name="Weigel D."/>
            <person name="Usadel B."/>
            <person name="Fernie A.R."/>
        </authorList>
    </citation>
    <scope>NUCLEOTIDE SEQUENCE [LARGE SCALE GENOMIC DNA]</scope>
    <source>
        <strain evidence="8">cv. LA0716</strain>
    </source>
</reference>
<dbReference type="GeneID" id="107004549"/>
<organism evidence="8 9">
    <name type="scientific">Solanum pennellii</name>
    <name type="common">Tomato</name>
    <name type="synonym">Lycopersicon pennellii</name>
    <dbReference type="NCBI Taxonomy" id="28526"/>
    <lineage>
        <taxon>Eukaryota</taxon>
        <taxon>Viridiplantae</taxon>
        <taxon>Streptophyta</taxon>
        <taxon>Embryophyta</taxon>
        <taxon>Tracheophyta</taxon>
        <taxon>Spermatophyta</taxon>
        <taxon>Magnoliopsida</taxon>
        <taxon>eudicotyledons</taxon>
        <taxon>Gunneridae</taxon>
        <taxon>Pentapetalae</taxon>
        <taxon>asterids</taxon>
        <taxon>lamiids</taxon>
        <taxon>Solanales</taxon>
        <taxon>Solanaceae</taxon>
        <taxon>Solanoideae</taxon>
        <taxon>Solaneae</taxon>
        <taxon>Solanum</taxon>
        <taxon>Solanum subgen. Lycopersicon</taxon>
    </lineage>
</organism>
<evidence type="ECO:0000256" key="6">
    <source>
        <dbReference type="ARBA" id="ARBA00034078"/>
    </source>
</evidence>
<comment type="similarity">
    <text evidence="1">Belongs to the adrenodoxin/putidaredoxin family.</text>
</comment>
<evidence type="ECO:0000313" key="8">
    <source>
        <dbReference type="Proteomes" id="UP000694930"/>
    </source>
</evidence>
<accession>A0ABM1FKL7</accession>
<proteinExistence type="inferred from homology"/>
<dbReference type="InterPro" id="IPR012675">
    <property type="entry name" value="Beta-grasp_dom_sf"/>
</dbReference>
<evidence type="ECO:0000256" key="5">
    <source>
        <dbReference type="ARBA" id="ARBA00023014"/>
    </source>
</evidence>
<dbReference type="Proteomes" id="UP000694930">
    <property type="component" value="Chromosome 11"/>
</dbReference>
<dbReference type="Pfam" id="PF00111">
    <property type="entry name" value="Fer2"/>
    <property type="match status" value="1"/>
</dbReference>
<keyword evidence="2" id="KW-0001">2Fe-2S</keyword>
<keyword evidence="5" id="KW-0411">Iron-sulfur</keyword>
<evidence type="ECO:0000256" key="2">
    <source>
        <dbReference type="ARBA" id="ARBA00022714"/>
    </source>
</evidence>
<dbReference type="SUPFAM" id="SSF54292">
    <property type="entry name" value="2Fe-2S ferredoxin-like"/>
    <property type="match status" value="1"/>
</dbReference>
<evidence type="ECO:0000259" key="7">
    <source>
        <dbReference type="Pfam" id="PF00111"/>
    </source>
</evidence>
<evidence type="ECO:0000256" key="3">
    <source>
        <dbReference type="ARBA" id="ARBA00022723"/>
    </source>
</evidence>
<evidence type="ECO:0000256" key="4">
    <source>
        <dbReference type="ARBA" id="ARBA00023004"/>
    </source>
</evidence>
<reference evidence="9" key="2">
    <citation type="submission" date="2025-08" db="UniProtKB">
        <authorList>
            <consortium name="RefSeq"/>
        </authorList>
    </citation>
    <scope>IDENTIFICATION</scope>
</reference>
<evidence type="ECO:0000313" key="9">
    <source>
        <dbReference type="RefSeq" id="XP_015058268.1"/>
    </source>
</evidence>
<comment type="cofactor">
    <cofactor evidence="6">
        <name>[2Fe-2S] cluster</name>
        <dbReference type="ChEBI" id="CHEBI:190135"/>
    </cofactor>
</comment>
<evidence type="ECO:0000256" key="1">
    <source>
        <dbReference type="ARBA" id="ARBA00010914"/>
    </source>
</evidence>
<dbReference type="PANTHER" id="PTHR23426:SF65">
    <property type="entry name" value="FERREDOXIN-2, MITOCHONDRIAL"/>
    <property type="match status" value="1"/>
</dbReference>
<protein>
    <submittedName>
        <fullName evidence="9">Photosynthetic NDH subunit of subcomplex B 3, chloroplastic</fullName>
    </submittedName>
</protein>
<keyword evidence="3" id="KW-0479">Metal-binding</keyword>
<dbReference type="RefSeq" id="XP_015058268.1">
    <property type="nucleotide sequence ID" value="XM_015202782.2"/>
</dbReference>
<gene>
    <name evidence="9" type="primary">LOC107004549</name>
</gene>
<dbReference type="Gene3D" id="3.10.20.30">
    <property type="match status" value="1"/>
</dbReference>
<keyword evidence="8" id="KW-1185">Reference proteome</keyword>
<name>A0ABM1FKL7_SOLPN</name>
<dbReference type="InterPro" id="IPR001055">
    <property type="entry name" value="Adrenodoxin-like"/>
</dbReference>